<feature type="chain" id="PRO_5046181777" evidence="1">
    <location>
        <begin position="25"/>
        <end position="209"/>
    </location>
</feature>
<dbReference type="Pfam" id="PF13472">
    <property type="entry name" value="Lipase_GDSL_2"/>
    <property type="match status" value="1"/>
</dbReference>
<dbReference type="Proteomes" id="UP000839052">
    <property type="component" value="Chromosome"/>
</dbReference>
<keyword evidence="3" id="KW-0378">Hydrolase</keyword>
<dbReference type="Gene3D" id="3.40.50.1110">
    <property type="entry name" value="SGNH hydrolase"/>
    <property type="match status" value="1"/>
</dbReference>
<dbReference type="GO" id="GO:0016297">
    <property type="term" value="F:fatty acyl-[ACP] hydrolase activity"/>
    <property type="evidence" value="ECO:0007669"/>
    <property type="project" value="UniProtKB-EC"/>
</dbReference>
<feature type="signal peptide" evidence="1">
    <location>
        <begin position="1"/>
        <end position="24"/>
    </location>
</feature>
<dbReference type="EC" id="3.1.2.2" evidence="3"/>
<dbReference type="GO" id="GO:0008233">
    <property type="term" value="F:peptidase activity"/>
    <property type="evidence" value="ECO:0007669"/>
    <property type="project" value="UniProtKB-KW"/>
</dbReference>
<dbReference type="InterPro" id="IPR013830">
    <property type="entry name" value="SGNH_hydro"/>
</dbReference>
<reference evidence="3 4" key="1">
    <citation type="submission" date="2021-10" db="EMBL/GenBank/DDBJ databases">
        <authorList>
            <person name="Koch H."/>
        </authorList>
    </citation>
    <scope>NUCLEOTIDE SEQUENCE [LARGE SCALE GENOMIC DNA]</scope>
    <source>
        <strain evidence="3">6680</strain>
    </source>
</reference>
<dbReference type="EC" id="3.1.2.14" evidence="3"/>
<gene>
    <name evidence="3" type="primary">tesA</name>
    <name evidence="3" type="ORF">NTG6680_1872</name>
</gene>
<keyword evidence="3" id="KW-0645">Protease</keyword>
<keyword evidence="1" id="KW-0732">Signal</keyword>
<dbReference type="InterPro" id="IPR051532">
    <property type="entry name" value="Ester_Hydrolysis_Enzymes"/>
</dbReference>
<name>A0ABM8YZZ3_9PROT</name>
<dbReference type="GO" id="GO:0006508">
    <property type="term" value="P:proteolysis"/>
    <property type="evidence" value="ECO:0007669"/>
    <property type="project" value="UniProtKB-KW"/>
</dbReference>
<organism evidence="3 4">
    <name type="scientific">Candidatus Nitrotoga arctica</name>
    <dbReference type="NCBI Taxonomy" id="453162"/>
    <lineage>
        <taxon>Bacteria</taxon>
        <taxon>Pseudomonadati</taxon>
        <taxon>Pseudomonadota</taxon>
        <taxon>Betaproteobacteria</taxon>
        <taxon>Nitrosomonadales</taxon>
        <taxon>Gallionellaceae</taxon>
        <taxon>Candidatus Nitrotoga</taxon>
    </lineage>
</organism>
<dbReference type="PANTHER" id="PTHR30383:SF24">
    <property type="entry name" value="THIOESTERASE 1_PROTEASE 1_LYSOPHOSPHOLIPASE L1"/>
    <property type="match status" value="1"/>
</dbReference>
<sequence>MKLLTFFKSVLLCACCLLSGVSGAQQQTILVFGDSLSAAYGIPRASGWVNLLQQEVQRSHPQYKVVNASISGETTSGGRQRIAPALRQHSPSIVILELGANDGLRGTSIADIETNLSAIIQQSRKSNRKVLLVGIQLPPNYGKNYTDQFKALYSRLAQRHKVELVPFMLKDVQPEQFQADNLHPTASAQAQILQTILDKLKPLLQTNHF</sequence>
<dbReference type="EC" id="3.1.1.5" evidence="3"/>
<evidence type="ECO:0000313" key="3">
    <source>
        <dbReference type="EMBL" id="CAG9933121.1"/>
    </source>
</evidence>
<dbReference type="EMBL" id="OU912926">
    <property type="protein sequence ID" value="CAG9933121.1"/>
    <property type="molecule type" value="Genomic_DNA"/>
</dbReference>
<evidence type="ECO:0000259" key="2">
    <source>
        <dbReference type="Pfam" id="PF13472"/>
    </source>
</evidence>
<dbReference type="GO" id="GO:0004622">
    <property type="term" value="F:phosphatidylcholine lysophospholipase activity"/>
    <property type="evidence" value="ECO:0007669"/>
    <property type="project" value="UniProtKB-EC"/>
</dbReference>
<proteinExistence type="predicted"/>
<protein>
    <submittedName>
        <fullName evidence="3">Multifunctional acyl-CoA thioesterase I and protease I and lysophospholipase L1</fullName>
        <ecNumber evidence="3">3.1.1.5</ecNumber>
        <ecNumber evidence="3">3.1.2.14</ecNumber>
        <ecNumber evidence="3">3.1.2.2</ecNumber>
    </submittedName>
</protein>
<evidence type="ECO:0000256" key="1">
    <source>
        <dbReference type="SAM" id="SignalP"/>
    </source>
</evidence>
<dbReference type="CDD" id="cd01822">
    <property type="entry name" value="Lysophospholipase_L1_like"/>
    <property type="match status" value="1"/>
</dbReference>
<feature type="domain" description="SGNH hydrolase-type esterase" evidence="2">
    <location>
        <begin position="31"/>
        <end position="189"/>
    </location>
</feature>
<dbReference type="PANTHER" id="PTHR30383">
    <property type="entry name" value="THIOESTERASE 1/PROTEASE 1/LYSOPHOSPHOLIPASE L1"/>
    <property type="match status" value="1"/>
</dbReference>
<evidence type="ECO:0000313" key="4">
    <source>
        <dbReference type="Proteomes" id="UP000839052"/>
    </source>
</evidence>
<dbReference type="InterPro" id="IPR036514">
    <property type="entry name" value="SGNH_hydro_sf"/>
</dbReference>
<dbReference type="SUPFAM" id="SSF52266">
    <property type="entry name" value="SGNH hydrolase"/>
    <property type="match status" value="1"/>
</dbReference>
<accession>A0ABM8YZZ3</accession>
<dbReference type="RefSeq" id="WP_239796957.1">
    <property type="nucleotide sequence ID" value="NZ_OU912926.1"/>
</dbReference>
<keyword evidence="4" id="KW-1185">Reference proteome</keyword>